<feature type="compositionally biased region" description="Pro residues" evidence="3">
    <location>
        <begin position="332"/>
        <end position="341"/>
    </location>
</feature>
<dbReference type="GO" id="GO:0003841">
    <property type="term" value="F:1-acylglycerol-3-phosphate O-acyltransferase activity"/>
    <property type="evidence" value="ECO:0007669"/>
    <property type="project" value="TreeGrafter"/>
</dbReference>
<feature type="compositionally biased region" description="Basic and acidic residues" evidence="3">
    <location>
        <begin position="281"/>
        <end position="296"/>
    </location>
</feature>
<dbReference type="Pfam" id="PF01553">
    <property type="entry name" value="Acyltransferase"/>
    <property type="match status" value="1"/>
</dbReference>
<accession>A0A9D1VTS7</accession>
<feature type="region of interest" description="Disordered" evidence="3">
    <location>
        <begin position="275"/>
        <end position="341"/>
    </location>
</feature>
<sequence>MTKKLRARQALLEKQGKFATDMNEKHRTFDALDIDRGYDYLPEKPLERVRRAVILSIVAALGPVVTWFAQGARVEGKENLRAVRGGAISVCNHVHTLDTLMVKNALGPFRTFHTGSYYLLKRGALGRIFKAGGFLPVGTRFRDIKNLQDAVGELVARGKIVNFYPEHALWPQYEKLRPFQSGAFRYAAKFGVPVLPLFIEFRETKLRRLLHGKKKVIIHILPAVDPASVAGETLHERTQALSDAVFEAMRAAGCRLYGKEVRAADFVQAGAAAAGAAGETDAPRAEGRRAAAERRNAGASRAADAARAQSAAYAEGASRADGASYAEDAPFGEPPPLPENA</sequence>
<protein>
    <submittedName>
        <fullName evidence="6">1-acyl-sn-glycerol-3-phosphate acyltransferase</fullName>
    </submittedName>
</protein>
<feature type="domain" description="Phospholipid/glycerol acyltransferase" evidence="5">
    <location>
        <begin position="87"/>
        <end position="202"/>
    </location>
</feature>
<dbReference type="Proteomes" id="UP000824249">
    <property type="component" value="Unassembled WGS sequence"/>
</dbReference>
<keyword evidence="4" id="KW-0812">Transmembrane</keyword>
<comment type="caution">
    <text evidence="6">The sequence shown here is derived from an EMBL/GenBank/DDBJ whole genome shotgun (WGS) entry which is preliminary data.</text>
</comment>
<name>A0A9D1VTS7_9FIRM</name>
<keyword evidence="4" id="KW-0472">Membrane</keyword>
<feature type="compositionally biased region" description="Low complexity" evidence="3">
    <location>
        <begin position="297"/>
        <end position="323"/>
    </location>
</feature>
<dbReference type="PANTHER" id="PTHR10434:SF11">
    <property type="entry name" value="1-ACYL-SN-GLYCEROL-3-PHOSPHATE ACYLTRANSFERASE"/>
    <property type="match status" value="1"/>
</dbReference>
<evidence type="ECO:0000256" key="1">
    <source>
        <dbReference type="ARBA" id="ARBA00022679"/>
    </source>
</evidence>
<proteinExistence type="predicted"/>
<gene>
    <name evidence="6" type="ORF">H9737_03295</name>
</gene>
<feature type="transmembrane region" description="Helical" evidence="4">
    <location>
        <begin position="52"/>
        <end position="69"/>
    </location>
</feature>
<evidence type="ECO:0000256" key="2">
    <source>
        <dbReference type="ARBA" id="ARBA00023315"/>
    </source>
</evidence>
<reference evidence="6" key="1">
    <citation type="journal article" date="2021" name="PeerJ">
        <title>Extensive microbial diversity within the chicken gut microbiome revealed by metagenomics and culture.</title>
        <authorList>
            <person name="Gilroy R."/>
            <person name="Ravi A."/>
            <person name="Getino M."/>
            <person name="Pursley I."/>
            <person name="Horton D.L."/>
            <person name="Alikhan N.F."/>
            <person name="Baker D."/>
            <person name="Gharbi K."/>
            <person name="Hall N."/>
            <person name="Watson M."/>
            <person name="Adriaenssens E.M."/>
            <person name="Foster-Nyarko E."/>
            <person name="Jarju S."/>
            <person name="Secka A."/>
            <person name="Antonio M."/>
            <person name="Oren A."/>
            <person name="Chaudhuri R.R."/>
            <person name="La Ragione R."/>
            <person name="Hildebrand F."/>
            <person name="Pallen M.J."/>
        </authorList>
    </citation>
    <scope>NUCLEOTIDE SEQUENCE</scope>
    <source>
        <strain evidence="6">26628</strain>
    </source>
</reference>
<reference evidence="6" key="2">
    <citation type="submission" date="2021-04" db="EMBL/GenBank/DDBJ databases">
        <authorList>
            <person name="Gilroy R."/>
        </authorList>
    </citation>
    <scope>NUCLEOTIDE SEQUENCE</scope>
    <source>
        <strain evidence="6">26628</strain>
    </source>
</reference>
<evidence type="ECO:0000256" key="3">
    <source>
        <dbReference type="SAM" id="MobiDB-lite"/>
    </source>
</evidence>
<evidence type="ECO:0000259" key="5">
    <source>
        <dbReference type="SMART" id="SM00563"/>
    </source>
</evidence>
<dbReference type="AlphaFoldDB" id="A0A9D1VTS7"/>
<dbReference type="SUPFAM" id="SSF69593">
    <property type="entry name" value="Glycerol-3-phosphate (1)-acyltransferase"/>
    <property type="match status" value="1"/>
</dbReference>
<keyword evidence="4" id="KW-1133">Transmembrane helix</keyword>
<dbReference type="GO" id="GO:0006654">
    <property type="term" value="P:phosphatidic acid biosynthetic process"/>
    <property type="evidence" value="ECO:0007669"/>
    <property type="project" value="TreeGrafter"/>
</dbReference>
<organism evidence="6 7">
    <name type="scientific">Candidatus Borkfalkia faecigallinarum</name>
    <dbReference type="NCBI Taxonomy" id="2838509"/>
    <lineage>
        <taxon>Bacteria</taxon>
        <taxon>Bacillati</taxon>
        <taxon>Bacillota</taxon>
        <taxon>Clostridia</taxon>
        <taxon>Christensenellales</taxon>
        <taxon>Christensenellaceae</taxon>
        <taxon>Candidatus Borkfalkia</taxon>
    </lineage>
</organism>
<dbReference type="CDD" id="cd07989">
    <property type="entry name" value="LPLAT_AGPAT-like"/>
    <property type="match status" value="1"/>
</dbReference>
<evidence type="ECO:0000256" key="4">
    <source>
        <dbReference type="SAM" id="Phobius"/>
    </source>
</evidence>
<dbReference type="InterPro" id="IPR002123">
    <property type="entry name" value="Plipid/glycerol_acylTrfase"/>
</dbReference>
<keyword evidence="1" id="KW-0808">Transferase</keyword>
<dbReference type="EMBL" id="DXFD01000052">
    <property type="protein sequence ID" value="HIX46698.1"/>
    <property type="molecule type" value="Genomic_DNA"/>
</dbReference>
<evidence type="ECO:0000313" key="6">
    <source>
        <dbReference type="EMBL" id="HIX46698.1"/>
    </source>
</evidence>
<dbReference type="PANTHER" id="PTHR10434">
    <property type="entry name" value="1-ACYL-SN-GLYCEROL-3-PHOSPHATE ACYLTRANSFERASE"/>
    <property type="match status" value="1"/>
</dbReference>
<dbReference type="SMART" id="SM00563">
    <property type="entry name" value="PlsC"/>
    <property type="match status" value="1"/>
</dbReference>
<evidence type="ECO:0000313" key="7">
    <source>
        <dbReference type="Proteomes" id="UP000824249"/>
    </source>
</evidence>
<keyword evidence="2 6" id="KW-0012">Acyltransferase</keyword>